<organism evidence="1">
    <name type="scientific">marine sediment metagenome</name>
    <dbReference type="NCBI Taxonomy" id="412755"/>
    <lineage>
        <taxon>unclassified sequences</taxon>
        <taxon>metagenomes</taxon>
        <taxon>ecological metagenomes</taxon>
    </lineage>
</organism>
<protein>
    <submittedName>
        <fullName evidence="1">Uncharacterized protein</fullName>
    </submittedName>
</protein>
<dbReference type="EMBL" id="LAZR01005912">
    <property type="protein sequence ID" value="KKM96194.1"/>
    <property type="molecule type" value="Genomic_DNA"/>
</dbReference>
<dbReference type="AlphaFoldDB" id="A0A0F9LMB1"/>
<reference evidence="1" key="1">
    <citation type="journal article" date="2015" name="Nature">
        <title>Complex archaea that bridge the gap between prokaryotes and eukaryotes.</title>
        <authorList>
            <person name="Spang A."/>
            <person name="Saw J.H."/>
            <person name="Jorgensen S.L."/>
            <person name="Zaremba-Niedzwiedzka K."/>
            <person name="Martijn J."/>
            <person name="Lind A.E."/>
            <person name="van Eijk R."/>
            <person name="Schleper C."/>
            <person name="Guy L."/>
            <person name="Ettema T.J."/>
        </authorList>
    </citation>
    <scope>NUCLEOTIDE SEQUENCE</scope>
</reference>
<sequence>MYNIIIIYGQSKTGKTRLAKLVANLTGAVLADDSHGPGDALAAHLAFPLKPLVLTVGVAKSDTETLYGSSWIASAADIIIHMPSLSVMKDRYNG</sequence>
<accession>A0A0F9LMB1</accession>
<name>A0A0F9LMB1_9ZZZZ</name>
<gene>
    <name evidence="1" type="ORF">LCGC14_1180620</name>
</gene>
<proteinExistence type="predicted"/>
<evidence type="ECO:0000313" key="1">
    <source>
        <dbReference type="EMBL" id="KKM96194.1"/>
    </source>
</evidence>
<comment type="caution">
    <text evidence="1">The sequence shown here is derived from an EMBL/GenBank/DDBJ whole genome shotgun (WGS) entry which is preliminary data.</text>
</comment>